<dbReference type="AlphaFoldDB" id="A0A8C2BG64"/>
<protein>
    <recommendedName>
        <fullName evidence="13">Podocalyxin-like protein 2</fullName>
    </recommendedName>
</protein>
<evidence type="ECO:0000256" key="7">
    <source>
        <dbReference type="ARBA" id="ARBA00023180"/>
    </source>
</evidence>
<evidence type="ECO:0008006" key="13">
    <source>
        <dbReference type="Google" id="ProtNLM"/>
    </source>
</evidence>
<keyword evidence="6 9" id="KW-0472">Membrane</keyword>
<evidence type="ECO:0000256" key="8">
    <source>
        <dbReference type="SAM" id="MobiDB-lite"/>
    </source>
</evidence>
<keyword evidence="3 10" id="KW-0732">Signal</keyword>
<dbReference type="PANTHER" id="PTHR15594">
    <property type="entry name" value="PODOCALYXIN-LIKE PROTEIN 2"/>
    <property type="match status" value="1"/>
</dbReference>
<keyword evidence="2 9" id="KW-0812">Transmembrane</keyword>
<dbReference type="Proteomes" id="UP000694700">
    <property type="component" value="Unplaced"/>
</dbReference>
<feature type="compositionally biased region" description="Basic and acidic residues" evidence="8">
    <location>
        <begin position="189"/>
        <end position="205"/>
    </location>
</feature>
<evidence type="ECO:0000256" key="3">
    <source>
        <dbReference type="ARBA" id="ARBA00022729"/>
    </source>
</evidence>
<name>A0A8C2BG64_CYPCA</name>
<keyword evidence="5 9" id="KW-1133">Transmembrane helix</keyword>
<keyword evidence="4" id="KW-0130">Cell adhesion</keyword>
<dbReference type="PANTHER" id="PTHR15594:SF1">
    <property type="entry name" value="PODOCALYXIN-LIKE PROTEIN 2"/>
    <property type="match status" value="1"/>
</dbReference>
<comment type="subcellular location">
    <subcellularLocation>
        <location evidence="1">Membrane</location>
        <topology evidence="1">Single-pass type I membrane protein</topology>
    </subcellularLocation>
</comment>
<evidence type="ECO:0000256" key="4">
    <source>
        <dbReference type="ARBA" id="ARBA00022889"/>
    </source>
</evidence>
<feature type="transmembrane region" description="Helical" evidence="9">
    <location>
        <begin position="451"/>
        <end position="475"/>
    </location>
</feature>
<feature type="compositionally biased region" description="Low complexity" evidence="8">
    <location>
        <begin position="64"/>
        <end position="74"/>
    </location>
</feature>
<feature type="region of interest" description="Disordered" evidence="8">
    <location>
        <begin position="182"/>
        <end position="258"/>
    </location>
</feature>
<evidence type="ECO:0000256" key="2">
    <source>
        <dbReference type="ARBA" id="ARBA00022692"/>
    </source>
</evidence>
<dbReference type="InterPro" id="IPR042397">
    <property type="entry name" value="PODXL2"/>
</dbReference>
<evidence type="ECO:0000256" key="1">
    <source>
        <dbReference type="ARBA" id="ARBA00004479"/>
    </source>
</evidence>
<feature type="compositionally biased region" description="Polar residues" evidence="8">
    <location>
        <begin position="504"/>
        <end position="513"/>
    </location>
</feature>
<feature type="signal peptide" evidence="10">
    <location>
        <begin position="1"/>
        <end position="25"/>
    </location>
</feature>
<feature type="region of interest" description="Disordered" evidence="8">
    <location>
        <begin position="137"/>
        <end position="170"/>
    </location>
</feature>
<dbReference type="GO" id="GO:0005886">
    <property type="term" value="C:plasma membrane"/>
    <property type="evidence" value="ECO:0007669"/>
    <property type="project" value="UniProtKB-ARBA"/>
</dbReference>
<organism evidence="11 12">
    <name type="scientific">Cyprinus carpio</name>
    <name type="common">Common carp</name>
    <dbReference type="NCBI Taxonomy" id="7962"/>
    <lineage>
        <taxon>Eukaryota</taxon>
        <taxon>Metazoa</taxon>
        <taxon>Chordata</taxon>
        <taxon>Craniata</taxon>
        <taxon>Vertebrata</taxon>
        <taxon>Euteleostomi</taxon>
        <taxon>Actinopterygii</taxon>
        <taxon>Neopterygii</taxon>
        <taxon>Teleostei</taxon>
        <taxon>Ostariophysi</taxon>
        <taxon>Cypriniformes</taxon>
        <taxon>Cyprinidae</taxon>
        <taxon>Cyprininae</taxon>
        <taxon>Cyprinus</taxon>
    </lineage>
</organism>
<keyword evidence="7" id="KW-0325">Glycoprotein</keyword>
<feature type="region of interest" description="Disordered" evidence="8">
    <location>
        <begin position="56"/>
        <end position="118"/>
    </location>
</feature>
<feature type="region of interest" description="Disordered" evidence="8">
    <location>
        <begin position="502"/>
        <end position="555"/>
    </location>
</feature>
<dbReference type="InterPro" id="IPR013836">
    <property type="entry name" value="CD34/Podocalyxin"/>
</dbReference>
<dbReference type="Pfam" id="PF06365">
    <property type="entry name" value="CD34_antigen"/>
    <property type="match status" value="1"/>
</dbReference>
<feature type="compositionally biased region" description="Basic and acidic residues" evidence="8">
    <location>
        <begin position="79"/>
        <end position="91"/>
    </location>
</feature>
<feature type="compositionally biased region" description="Acidic residues" evidence="8">
    <location>
        <begin position="234"/>
        <end position="258"/>
    </location>
</feature>
<feature type="compositionally biased region" description="Basic and acidic residues" evidence="8">
    <location>
        <begin position="542"/>
        <end position="555"/>
    </location>
</feature>
<accession>A0A8C2BG64</accession>
<evidence type="ECO:0000313" key="12">
    <source>
        <dbReference type="Proteomes" id="UP000694700"/>
    </source>
</evidence>
<proteinExistence type="predicted"/>
<dbReference type="GO" id="GO:0050901">
    <property type="term" value="P:leukocyte tethering or rolling"/>
    <property type="evidence" value="ECO:0007669"/>
    <property type="project" value="TreeGrafter"/>
</dbReference>
<feature type="chain" id="PRO_5034418546" description="Podocalyxin-like protein 2" evidence="10">
    <location>
        <begin position="26"/>
        <end position="555"/>
    </location>
</feature>
<dbReference type="Ensembl" id="ENSCCRT00015121631.1">
    <property type="protein sequence ID" value="ENSCCRP00015117895.1"/>
    <property type="gene ID" value="ENSCCRG00015046506.1"/>
</dbReference>
<evidence type="ECO:0000313" key="11">
    <source>
        <dbReference type="Ensembl" id="ENSCCRP00015117895.1"/>
    </source>
</evidence>
<evidence type="ECO:0000256" key="9">
    <source>
        <dbReference type="SAM" id="Phobius"/>
    </source>
</evidence>
<reference evidence="11" key="1">
    <citation type="submission" date="2025-08" db="UniProtKB">
        <authorList>
            <consortium name="Ensembl"/>
        </authorList>
    </citation>
    <scope>IDENTIFICATION</scope>
</reference>
<evidence type="ECO:0000256" key="6">
    <source>
        <dbReference type="ARBA" id="ARBA00023136"/>
    </source>
</evidence>
<evidence type="ECO:0000256" key="10">
    <source>
        <dbReference type="SAM" id="SignalP"/>
    </source>
</evidence>
<evidence type="ECO:0000256" key="5">
    <source>
        <dbReference type="ARBA" id="ARBA00022989"/>
    </source>
</evidence>
<sequence length="555" mass="60892">MSVASFQCLVFGSVLLVLVCAKVLSAGPALLPNPLHSHGPVLDVPVGFEEHDEVSRERRHGFMESSQESSGFFSEDSEDGKNARIETKDTSVDLSAMNDYSPSSPEPPSLPLSLSQKPAETNFSSSLFVPTTEAIDPEQWDSDSESSGFPLHPFSGPSIAGAKDHAHSTATPPILGLARQNQPEATAGPDRHLTSDDPFDDERGHAVAQAPTAPEIGPLPSLEPLQPDKPHQDDSEEDEDEEEVVVFPTEPDEEEEDEWRYLTPLTSRPSSSPASDLPPVVFTESVWQGAPLTTTEDEEGAEIRHGGTEYLAETELHDSELSQEAEQVICVDWSNLAGKGYVILNMTDNLDCDEFRMRSGDRLLEMLENTFSRKRNIPQGSWLIFLSKPTQQDHQLLMALASEQEIIPPKDVLSMLGEITRGLNEIGIQNFSTVNTCHSRPSQTRSDYGKLFVVLVIIGSVCVLIIASGIIYICWQRRLPKLKNMSRGEELNFVENGCHDNPTLDVTSDSQSEMQEKKHSANGVTVGGDGGSGWQVLVNKPGKNEEDNQEEDTHL</sequence>